<dbReference type="Proteomes" id="UP000289738">
    <property type="component" value="Chromosome B03"/>
</dbReference>
<comment type="caution">
    <text evidence="2">The sequence shown here is derived from an EMBL/GenBank/DDBJ whole genome shotgun (WGS) entry which is preliminary data.</text>
</comment>
<organism evidence="2 3">
    <name type="scientific">Arachis hypogaea</name>
    <name type="common">Peanut</name>
    <dbReference type="NCBI Taxonomy" id="3818"/>
    <lineage>
        <taxon>Eukaryota</taxon>
        <taxon>Viridiplantae</taxon>
        <taxon>Streptophyta</taxon>
        <taxon>Embryophyta</taxon>
        <taxon>Tracheophyta</taxon>
        <taxon>Spermatophyta</taxon>
        <taxon>Magnoliopsida</taxon>
        <taxon>eudicotyledons</taxon>
        <taxon>Gunneridae</taxon>
        <taxon>Pentapetalae</taxon>
        <taxon>rosids</taxon>
        <taxon>fabids</taxon>
        <taxon>Fabales</taxon>
        <taxon>Fabaceae</taxon>
        <taxon>Papilionoideae</taxon>
        <taxon>50 kb inversion clade</taxon>
        <taxon>dalbergioids sensu lato</taxon>
        <taxon>Dalbergieae</taxon>
        <taxon>Pterocarpus clade</taxon>
        <taxon>Arachis</taxon>
    </lineage>
</organism>
<gene>
    <name evidence="2" type="ORF">Ahy_B03g066365</name>
</gene>
<feature type="region of interest" description="Disordered" evidence="1">
    <location>
        <begin position="1"/>
        <end position="38"/>
    </location>
</feature>
<name>A0A445A3W5_ARAHY</name>
<dbReference type="EMBL" id="SDMP01000013">
    <property type="protein sequence ID" value="RYR21108.1"/>
    <property type="molecule type" value="Genomic_DNA"/>
</dbReference>
<evidence type="ECO:0000313" key="3">
    <source>
        <dbReference type="Proteomes" id="UP000289738"/>
    </source>
</evidence>
<protein>
    <submittedName>
        <fullName evidence="2">Uncharacterized protein</fullName>
    </submittedName>
</protein>
<accession>A0A445A3W5</accession>
<sequence>MAAQGKGSVNDGSERKGRRNGKGLNRVQKFTKGGSSRTNLLSTCNAKKPILFKKSKIIISMQWVPKTLSYAISETKYKGKLLKYCSCYINRAGQGRTELKLEHHPKGLNPTTSQHTEM</sequence>
<evidence type="ECO:0000313" key="2">
    <source>
        <dbReference type="EMBL" id="RYR21108.1"/>
    </source>
</evidence>
<reference evidence="2 3" key="1">
    <citation type="submission" date="2019-01" db="EMBL/GenBank/DDBJ databases">
        <title>Sequencing of cultivated peanut Arachis hypogaea provides insights into genome evolution and oil improvement.</title>
        <authorList>
            <person name="Chen X."/>
        </authorList>
    </citation>
    <scope>NUCLEOTIDE SEQUENCE [LARGE SCALE GENOMIC DNA]</scope>
    <source>
        <strain evidence="3">cv. Fuhuasheng</strain>
        <tissue evidence="2">Leaves</tissue>
    </source>
</reference>
<evidence type="ECO:0000256" key="1">
    <source>
        <dbReference type="SAM" id="MobiDB-lite"/>
    </source>
</evidence>
<proteinExistence type="predicted"/>
<keyword evidence="3" id="KW-1185">Reference proteome</keyword>
<dbReference type="AlphaFoldDB" id="A0A445A3W5"/>